<name>A0A9P5PKG2_9AGAR</name>
<dbReference type="Proteomes" id="UP000772434">
    <property type="component" value="Unassembled WGS sequence"/>
</dbReference>
<dbReference type="AlphaFoldDB" id="A0A9P5PKG2"/>
<evidence type="ECO:0000313" key="1">
    <source>
        <dbReference type="EMBL" id="KAF9065528.1"/>
    </source>
</evidence>
<dbReference type="OrthoDB" id="2916406at2759"/>
<feature type="non-terminal residue" evidence="1">
    <location>
        <position position="93"/>
    </location>
</feature>
<evidence type="ECO:0000313" key="2">
    <source>
        <dbReference type="Proteomes" id="UP000772434"/>
    </source>
</evidence>
<protein>
    <submittedName>
        <fullName evidence="1">Uncharacterized protein</fullName>
    </submittedName>
</protein>
<comment type="caution">
    <text evidence="1">The sequence shown here is derived from an EMBL/GenBank/DDBJ whole genome shotgun (WGS) entry which is preliminary data.</text>
</comment>
<accession>A0A9P5PKG2</accession>
<feature type="non-terminal residue" evidence="1">
    <location>
        <position position="1"/>
    </location>
</feature>
<organism evidence="1 2">
    <name type="scientific">Rhodocollybia butyracea</name>
    <dbReference type="NCBI Taxonomy" id="206335"/>
    <lineage>
        <taxon>Eukaryota</taxon>
        <taxon>Fungi</taxon>
        <taxon>Dikarya</taxon>
        <taxon>Basidiomycota</taxon>
        <taxon>Agaricomycotina</taxon>
        <taxon>Agaricomycetes</taxon>
        <taxon>Agaricomycetidae</taxon>
        <taxon>Agaricales</taxon>
        <taxon>Marasmiineae</taxon>
        <taxon>Omphalotaceae</taxon>
        <taxon>Rhodocollybia</taxon>
    </lineage>
</organism>
<proteinExistence type="predicted"/>
<keyword evidence="2" id="KW-1185">Reference proteome</keyword>
<gene>
    <name evidence="1" type="ORF">BDP27DRAFT_1180507</name>
</gene>
<reference evidence="1" key="1">
    <citation type="submission" date="2020-11" db="EMBL/GenBank/DDBJ databases">
        <authorList>
            <consortium name="DOE Joint Genome Institute"/>
            <person name="Ahrendt S."/>
            <person name="Riley R."/>
            <person name="Andreopoulos W."/>
            <person name="Labutti K."/>
            <person name="Pangilinan J."/>
            <person name="Ruiz-Duenas F.J."/>
            <person name="Barrasa J.M."/>
            <person name="Sanchez-Garcia M."/>
            <person name="Camarero S."/>
            <person name="Miyauchi S."/>
            <person name="Serrano A."/>
            <person name="Linde D."/>
            <person name="Babiker R."/>
            <person name="Drula E."/>
            <person name="Ayuso-Fernandez I."/>
            <person name="Pacheco R."/>
            <person name="Padilla G."/>
            <person name="Ferreira P."/>
            <person name="Barriuso J."/>
            <person name="Kellner H."/>
            <person name="Castanera R."/>
            <person name="Alfaro M."/>
            <person name="Ramirez L."/>
            <person name="Pisabarro A.G."/>
            <person name="Kuo A."/>
            <person name="Tritt A."/>
            <person name="Lipzen A."/>
            <person name="He G."/>
            <person name="Yan M."/>
            <person name="Ng V."/>
            <person name="Cullen D."/>
            <person name="Martin F."/>
            <person name="Rosso M.-N."/>
            <person name="Henrissat B."/>
            <person name="Hibbett D."/>
            <person name="Martinez A.T."/>
            <person name="Grigoriev I.V."/>
        </authorList>
    </citation>
    <scope>NUCLEOTIDE SEQUENCE</scope>
    <source>
        <strain evidence="1">AH 40177</strain>
    </source>
</reference>
<sequence>RFVLASDLLSNHQLQPYIHDLMLTIYYEGVLHKFKVFFKRHKYLAVNQSIQHLGGGRMEGNVLLVACGAKVSVRNLRSGMEDQAADRAMKRHV</sequence>
<dbReference type="EMBL" id="JADNRY010000102">
    <property type="protein sequence ID" value="KAF9065528.1"/>
    <property type="molecule type" value="Genomic_DNA"/>
</dbReference>